<name>A0ABD1Y0R1_9MARC</name>
<protein>
    <submittedName>
        <fullName evidence="1">Uncharacterized protein</fullName>
    </submittedName>
</protein>
<evidence type="ECO:0000313" key="2">
    <source>
        <dbReference type="Proteomes" id="UP001605036"/>
    </source>
</evidence>
<dbReference type="EMBL" id="JBHFFA010000007">
    <property type="protein sequence ID" value="KAL2613756.1"/>
    <property type="molecule type" value="Genomic_DNA"/>
</dbReference>
<comment type="caution">
    <text evidence="1">The sequence shown here is derived from an EMBL/GenBank/DDBJ whole genome shotgun (WGS) entry which is preliminary data.</text>
</comment>
<reference evidence="1 2" key="1">
    <citation type="submission" date="2024-09" db="EMBL/GenBank/DDBJ databases">
        <title>Chromosome-scale assembly of Riccia fluitans.</title>
        <authorList>
            <person name="Paukszto L."/>
            <person name="Sawicki J."/>
            <person name="Karawczyk K."/>
            <person name="Piernik-Szablinska J."/>
            <person name="Szczecinska M."/>
            <person name="Mazdziarz M."/>
        </authorList>
    </citation>
    <scope>NUCLEOTIDE SEQUENCE [LARGE SCALE GENOMIC DNA]</scope>
    <source>
        <strain evidence="1">Rf_01</strain>
        <tissue evidence="1">Aerial parts of the thallus</tissue>
    </source>
</reference>
<accession>A0ABD1Y0R1</accession>
<evidence type="ECO:0000313" key="1">
    <source>
        <dbReference type="EMBL" id="KAL2613756.1"/>
    </source>
</evidence>
<dbReference type="AlphaFoldDB" id="A0ABD1Y0R1"/>
<keyword evidence="2" id="KW-1185">Reference proteome</keyword>
<dbReference type="Proteomes" id="UP001605036">
    <property type="component" value="Unassembled WGS sequence"/>
</dbReference>
<organism evidence="1 2">
    <name type="scientific">Riccia fluitans</name>
    <dbReference type="NCBI Taxonomy" id="41844"/>
    <lineage>
        <taxon>Eukaryota</taxon>
        <taxon>Viridiplantae</taxon>
        <taxon>Streptophyta</taxon>
        <taxon>Embryophyta</taxon>
        <taxon>Marchantiophyta</taxon>
        <taxon>Marchantiopsida</taxon>
        <taxon>Marchantiidae</taxon>
        <taxon>Marchantiales</taxon>
        <taxon>Ricciaceae</taxon>
        <taxon>Riccia</taxon>
    </lineage>
</organism>
<sequence length="67" mass="7970">MIARGDLTRVSLIEPRTRRFHFRKLCNERPSERTARLIDRIKQLLTVGHTRRPKRSCEFDIFVFAAS</sequence>
<gene>
    <name evidence="1" type="ORF">R1flu_025448</name>
</gene>
<proteinExistence type="predicted"/>